<dbReference type="RefSeq" id="WP_303735784.1">
    <property type="nucleotide sequence ID" value="NZ_SUTE01000002.1"/>
</dbReference>
<dbReference type="EMBL" id="SUTE01000002">
    <property type="protein sequence ID" value="MBE6504143.1"/>
    <property type="molecule type" value="Genomic_DNA"/>
</dbReference>
<dbReference type="AlphaFoldDB" id="A0A8T3VFL4"/>
<evidence type="ECO:0000313" key="3">
    <source>
        <dbReference type="Proteomes" id="UP000762703"/>
    </source>
</evidence>
<protein>
    <submittedName>
        <fullName evidence="2">HAD family hydrolase</fullName>
    </submittedName>
</protein>
<dbReference type="InterPro" id="IPR036412">
    <property type="entry name" value="HAD-like_sf"/>
</dbReference>
<dbReference type="SFLD" id="SFLDS00003">
    <property type="entry name" value="Haloacid_Dehalogenase"/>
    <property type="match status" value="1"/>
</dbReference>
<dbReference type="PANTHER" id="PTHR43434">
    <property type="entry name" value="PHOSPHOGLYCOLATE PHOSPHATASE"/>
    <property type="match status" value="1"/>
</dbReference>
<dbReference type="Gene3D" id="3.40.50.1000">
    <property type="entry name" value="HAD superfamily/HAD-like"/>
    <property type="match status" value="1"/>
</dbReference>
<dbReference type="SUPFAM" id="SSF56784">
    <property type="entry name" value="HAD-like"/>
    <property type="match status" value="1"/>
</dbReference>
<dbReference type="InterPro" id="IPR041492">
    <property type="entry name" value="HAD_2"/>
</dbReference>
<reference evidence="2" key="1">
    <citation type="submission" date="2019-04" db="EMBL/GenBank/DDBJ databases">
        <title>Evolution of Biomass-Degrading Anaerobic Consortia Revealed by Metagenomics.</title>
        <authorList>
            <person name="Peng X."/>
        </authorList>
    </citation>
    <scope>NUCLEOTIDE SEQUENCE</scope>
    <source>
        <strain evidence="2">SIG12</strain>
    </source>
</reference>
<dbReference type="GO" id="GO:0008967">
    <property type="term" value="F:phosphoglycolate phosphatase activity"/>
    <property type="evidence" value="ECO:0007669"/>
    <property type="project" value="TreeGrafter"/>
</dbReference>
<gene>
    <name evidence="2" type="ORF">E7Z73_00165</name>
</gene>
<evidence type="ECO:0000256" key="1">
    <source>
        <dbReference type="ARBA" id="ARBA00007958"/>
    </source>
</evidence>
<dbReference type="Pfam" id="PF13419">
    <property type="entry name" value="HAD_2"/>
    <property type="match status" value="1"/>
</dbReference>
<accession>A0A8T3VFL4</accession>
<name>A0A8T3VFL4_9EURY</name>
<comment type="caution">
    <text evidence="2">The sequence shown here is derived from an EMBL/GenBank/DDBJ whole genome shotgun (WGS) entry which is preliminary data.</text>
</comment>
<dbReference type="GO" id="GO:0005829">
    <property type="term" value="C:cytosol"/>
    <property type="evidence" value="ECO:0007669"/>
    <property type="project" value="TreeGrafter"/>
</dbReference>
<keyword evidence="2" id="KW-0378">Hydrolase</keyword>
<dbReference type="InterPro" id="IPR023214">
    <property type="entry name" value="HAD_sf"/>
</dbReference>
<dbReference type="Gene3D" id="1.10.150.240">
    <property type="entry name" value="Putative phosphatase, domain 2"/>
    <property type="match status" value="1"/>
</dbReference>
<dbReference type="Proteomes" id="UP000762703">
    <property type="component" value="Unassembled WGS sequence"/>
</dbReference>
<dbReference type="PANTHER" id="PTHR43434:SF1">
    <property type="entry name" value="PHOSPHOGLYCOLATE PHOSPHATASE"/>
    <property type="match status" value="1"/>
</dbReference>
<evidence type="ECO:0000313" key="2">
    <source>
        <dbReference type="EMBL" id="MBE6504143.1"/>
    </source>
</evidence>
<organism evidence="2 3">
    <name type="scientific">Methanobrevibacter millerae</name>
    <dbReference type="NCBI Taxonomy" id="230361"/>
    <lineage>
        <taxon>Archaea</taxon>
        <taxon>Methanobacteriati</taxon>
        <taxon>Methanobacteriota</taxon>
        <taxon>Methanomada group</taxon>
        <taxon>Methanobacteria</taxon>
        <taxon>Methanobacteriales</taxon>
        <taxon>Methanobacteriaceae</taxon>
        <taxon>Methanobrevibacter</taxon>
    </lineage>
</organism>
<dbReference type="NCBIfam" id="TIGR01549">
    <property type="entry name" value="HAD-SF-IA-v1"/>
    <property type="match status" value="1"/>
</dbReference>
<dbReference type="InterPro" id="IPR006439">
    <property type="entry name" value="HAD-SF_hydro_IA"/>
</dbReference>
<dbReference type="InterPro" id="IPR050155">
    <property type="entry name" value="HAD-like_hydrolase_sf"/>
</dbReference>
<dbReference type="SFLD" id="SFLDG01129">
    <property type="entry name" value="C1.5:_HAD__Beta-PGM__Phosphata"/>
    <property type="match status" value="1"/>
</dbReference>
<dbReference type="GO" id="GO:0006281">
    <property type="term" value="P:DNA repair"/>
    <property type="evidence" value="ECO:0007669"/>
    <property type="project" value="TreeGrafter"/>
</dbReference>
<sequence>MKKLCIFDFDGTLFDSVEDVVICFNEVLSEYGFPTLTRDEYIPCLGGNIDDIVSKILGPNSTPQNIESIKKTYLDLYASSKKEKTIPFPDAKETLKYLEDKGILLAINSNRLNFSLNEFVLKYLSDIDFVSIEGQNIDSPPKPDPFGVNNILNKTNLSSDEALYIGDSMTDIQTAQNAGMDCVIVEWGYGDETAFNHDYPLKVISEFSQLYDLFDF</sequence>
<comment type="similarity">
    <text evidence="1">Belongs to the HAD-like hydrolase superfamily.</text>
</comment>
<proteinExistence type="inferred from homology"/>
<dbReference type="InterPro" id="IPR023198">
    <property type="entry name" value="PGP-like_dom2"/>
</dbReference>